<evidence type="ECO:0000313" key="1">
    <source>
        <dbReference type="EMBL" id="CAD8184736.1"/>
    </source>
</evidence>
<reference evidence="1" key="1">
    <citation type="submission" date="2021-01" db="EMBL/GenBank/DDBJ databases">
        <authorList>
            <consortium name="Genoscope - CEA"/>
            <person name="William W."/>
        </authorList>
    </citation>
    <scope>NUCLEOTIDE SEQUENCE</scope>
</reference>
<dbReference type="EMBL" id="CAJJDP010000083">
    <property type="protein sequence ID" value="CAD8184736.1"/>
    <property type="molecule type" value="Genomic_DNA"/>
</dbReference>
<dbReference type="AlphaFoldDB" id="A0A8S1WFJ4"/>
<comment type="caution">
    <text evidence="1">The sequence shown here is derived from an EMBL/GenBank/DDBJ whole genome shotgun (WGS) entry which is preliminary data.</text>
</comment>
<keyword evidence="2" id="KW-1185">Reference proteome</keyword>
<gene>
    <name evidence="1" type="ORF">POCTA_138.1.T0840028</name>
</gene>
<proteinExistence type="predicted"/>
<accession>A0A8S1WFJ4</accession>
<organism evidence="1 2">
    <name type="scientific">Paramecium octaurelia</name>
    <dbReference type="NCBI Taxonomy" id="43137"/>
    <lineage>
        <taxon>Eukaryota</taxon>
        <taxon>Sar</taxon>
        <taxon>Alveolata</taxon>
        <taxon>Ciliophora</taxon>
        <taxon>Intramacronucleata</taxon>
        <taxon>Oligohymenophorea</taxon>
        <taxon>Peniculida</taxon>
        <taxon>Parameciidae</taxon>
        <taxon>Paramecium</taxon>
    </lineage>
</organism>
<name>A0A8S1WFJ4_PAROT</name>
<sequence>MNQKSASKLSNFIREIIQKMAFCQLPHFQYSRYNIYQQISVKIKLFPNYFKIRSLDEKLILYTQKQEIQLQSCF</sequence>
<protein>
    <submittedName>
        <fullName evidence="1">Uncharacterized protein</fullName>
    </submittedName>
</protein>
<evidence type="ECO:0000313" key="2">
    <source>
        <dbReference type="Proteomes" id="UP000683925"/>
    </source>
</evidence>
<dbReference type="Proteomes" id="UP000683925">
    <property type="component" value="Unassembled WGS sequence"/>
</dbReference>